<dbReference type="AlphaFoldDB" id="A0A7I4AW12"/>
<dbReference type="EMBL" id="ABEU02000015">
    <property type="status" value="NOT_ANNOTATED_CDS"/>
    <property type="molecule type" value="Genomic_DNA"/>
</dbReference>
<dbReference type="Gramene" id="Pp3c15_16660V3.2">
    <property type="protein sequence ID" value="Pp3c15_16660V3.2"/>
    <property type="gene ID" value="Pp3c15_16660"/>
</dbReference>
<reference evidence="2 3" key="2">
    <citation type="journal article" date="2018" name="Plant J.">
        <title>The Physcomitrella patens chromosome-scale assembly reveals moss genome structure and evolution.</title>
        <authorList>
            <person name="Lang D."/>
            <person name="Ullrich K.K."/>
            <person name="Murat F."/>
            <person name="Fuchs J."/>
            <person name="Jenkins J."/>
            <person name="Haas F.B."/>
            <person name="Piednoel M."/>
            <person name="Gundlach H."/>
            <person name="Van Bel M."/>
            <person name="Meyberg R."/>
            <person name="Vives C."/>
            <person name="Morata J."/>
            <person name="Symeonidi A."/>
            <person name="Hiss M."/>
            <person name="Muchero W."/>
            <person name="Kamisugi Y."/>
            <person name="Saleh O."/>
            <person name="Blanc G."/>
            <person name="Decker E.L."/>
            <person name="van Gessel N."/>
            <person name="Grimwood J."/>
            <person name="Hayes R.D."/>
            <person name="Graham S.W."/>
            <person name="Gunter L.E."/>
            <person name="McDaniel S.F."/>
            <person name="Hoernstein S.N.W."/>
            <person name="Larsson A."/>
            <person name="Li F.W."/>
            <person name="Perroud P.F."/>
            <person name="Phillips J."/>
            <person name="Ranjan P."/>
            <person name="Rokshar D.S."/>
            <person name="Rothfels C.J."/>
            <person name="Schneider L."/>
            <person name="Shu S."/>
            <person name="Stevenson D.W."/>
            <person name="Thummler F."/>
            <person name="Tillich M."/>
            <person name="Villarreal Aguilar J.C."/>
            <person name="Widiez T."/>
            <person name="Wong G.K."/>
            <person name="Wymore A."/>
            <person name="Zhang Y."/>
            <person name="Zimmer A.D."/>
            <person name="Quatrano R.S."/>
            <person name="Mayer K.F.X."/>
            <person name="Goodstein D."/>
            <person name="Casacuberta J.M."/>
            <person name="Vandepoele K."/>
            <person name="Reski R."/>
            <person name="Cuming A.C."/>
            <person name="Tuskan G.A."/>
            <person name="Maumus F."/>
            <person name="Salse J."/>
            <person name="Schmutz J."/>
            <person name="Rensing S.A."/>
        </authorList>
    </citation>
    <scope>NUCLEOTIDE SEQUENCE [LARGE SCALE GENOMIC DNA]</scope>
    <source>
        <strain evidence="2 3">cv. Gransden 2004</strain>
    </source>
</reference>
<proteinExistence type="predicted"/>
<dbReference type="PANTHER" id="PTHR33064:SF37">
    <property type="entry name" value="RIBONUCLEASE H"/>
    <property type="match status" value="1"/>
</dbReference>
<organism evidence="2 3">
    <name type="scientific">Physcomitrium patens</name>
    <name type="common">Spreading-leaved earth moss</name>
    <name type="synonym">Physcomitrella patens</name>
    <dbReference type="NCBI Taxonomy" id="3218"/>
    <lineage>
        <taxon>Eukaryota</taxon>
        <taxon>Viridiplantae</taxon>
        <taxon>Streptophyta</taxon>
        <taxon>Embryophyta</taxon>
        <taxon>Bryophyta</taxon>
        <taxon>Bryophytina</taxon>
        <taxon>Bryopsida</taxon>
        <taxon>Funariidae</taxon>
        <taxon>Funariales</taxon>
        <taxon>Funariaceae</taxon>
        <taxon>Physcomitrium</taxon>
    </lineage>
</organism>
<reference evidence="2 3" key="1">
    <citation type="journal article" date="2008" name="Science">
        <title>The Physcomitrella genome reveals evolutionary insights into the conquest of land by plants.</title>
        <authorList>
            <person name="Rensing S."/>
            <person name="Lang D."/>
            <person name="Zimmer A."/>
            <person name="Terry A."/>
            <person name="Salamov A."/>
            <person name="Shapiro H."/>
            <person name="Nishiyama T."/>
            <person name="Perroud P.-F."/>
            <person name="Lindquist E."/>
            <person name="Kamisugi Y."/>
            <person name="Tanahashi T."/>
            <person name="Sakakibara K."/>
            <person name="Fujita T."/>
            <person name="Oishi K."/>
            <person name="Shin-I T."/>
            <person name="Kuroki Y."/>
            <person name="Toyoda A."/>
            <person name="Suzuki Y."/>
            <person name="Hashimoto A."/>
            <person name="Yamaguchi K."/>
            <person name="Sugano A."/>
            <person name="Kohara Y."/>
            <person name="Fujiyama A."/>
            <person name="Anterola A."/>
            <person name="Aoki S."/>
            <person name="Ashton N."/>
            <person name="Barbazuk W.B."/>
            <person name="Barker E."/>
            <person name="Bennetzen J."/>
            <person name="Bezanilla M."/>
            <person name="Blankenship R."/>
            <person name="Cho S.H."/>
            <person name="Dutcher S."/>
            <person name="Estelle M."/>
            <person name="Fawcett J.A."/>
            <person name="Gundlach H."/>
            <person name="Hanada K."/>
            <person name="Heyl A."/>
            <person name="Hicks K.A."/>
            <person name="Hugh J."/>
            <person name="Lohr M."/>
            <person name="Mayer K."/>
            <person name="Melkozernov A."/>
            <person name="Murata T."/>
            <person name="Nelson D."/>
            <person name="Pils B."/>
            <person name="Prigge M."/>
            <person name="Reiss B."/>
            <person name="Renner T."/>
            <person name="Rombauts S."/>
            <person name="Rushton P."/>
            <person name="Sanderfoot A."/>
            <person name="Schween G."/>
            <person name="Shiu S.-H."/>
            <person name="Stueber K."/>
            <person name="Theodoulou F.L."/>
            <person name="Tu H."/>
            <person name="Van de Peer Y."/>
            <person name="Verrier P.J."/>
            <person name="Waters E."/>
            <person name="Wood A."/>
            <person name="Yang L."/>
            <person name="Cove D."/>
            <person name="Cuming A."/>
            <person name="Hasebe M."/>
            <person name="Lucas S."/>
            <person name="Mishler D.B."/>
            <person name="Reski R."/>
            <person name="Grigoriev I."/>
            <person name="Quatrano R.S."/>
            <person name="Boore J.L."/>
        </authorList>
    </citation>
    <scope>NUCLEOTIDE SEQUENCE [LARGE SCALE GENOMIC DNA]</scope>
    <source>
        <strain evidence="2 3">cv. Gransden 2004</strain>
    </source>
</reference>
<dbReference type="InParanoid" id="A0A7I4AW12"/>
<dbReference type="PANTHER" id="PTHR33064">
    <property type="entry name" value="POL PROTEIN"/>
    <property type="match status" value="1"/>
</dbReference>
<reference evidence="2" key="3">
    <citation type="submission" date="2020-12" db="UniProtKB">
        <authorList>
            <consortium name="EnsemblPlants"/>
        </authorList>
    </citation>
    <scope>IDENTIFICATION</scope>
</reference>
<evidence type="ECO:0000313" key="2">
    <source>
        <dbReference type="EnsemblPlants" id="Pp3c15_16660V3.2"/>
    </source>
</evidence>
<feature type="domain" description="Reverse transcriptase/retrotransposon-derived protein RNase H-like" evidence="1">
    <location>
        <begin position="23"/>
        <end position="111"/>
    </location>
</feature>
<dbReference type="Pfam" id="PF17919">
    <property type="entry name" value="RT_RNaseH_2"/>
    <property type="match status" value="1"/>
</dbReference>
<accession>A0A7I4AW12</accession>
<dbReference type="Gene3D" id="3.30.70.270">
    <property type="match status" value="1"/>
</dbReference>
<dbReference type="EnsemblPlants" id="Pp3c15_16660V3.2">
    <property type="protein sequence ID" value="Pp3c15_16660V3.2"/>
    <property type="gene ID" value="Pp3c15_16660"/>
</dbReference>
<dbReference type="InterPro" id="IPR051320">
    <property type="entry name" value="Viral_Replic_Matur_Polypro"/>
</dbReference>
<evidence type="ECO:0000259" key="1">
    <source>
        <dbReference type="Pfam" id="PF17919"/>
    </source>
</evidence>
<sequence length="111" mass="13245">MEIILMSSQPLIIFINKDQPWTWRHEQQDAFDMLKQKLDSISILQYPDAIRPSQLYKDLSAIRLEVVLIQNDDVKYKYVFIFVFTSNNNVETNYLSYKEEALAIVWTILHF</sequence>
<name>A0A7I4AW12_PHYPA</name>
<dbReference type="InterPro" id="IPR041577">
    <property type="entry name" value="RT_RNaseH_2"/>
</dbReference>
<dbReference type="Proteomes" id="UP000006727">
    <property type="component" value="Chromosome 15"/>
</dbReference>
<keyword evidence="3" id="KW-1185">Reference proteome</keyword>
<dbReference type="InterPro" id="IPR043128">
    <property type="entry name" value="Rev_trsase/Diguanyl_cyclase"/>
</dbReference>
<evidence type="ECO:0000313" key="3">
    <source>
        <dbReference type="Proteomes" id="UP000006727"/>
    </source>
</evidence>
<dbReference type="SUPFAM" id="SSF56672">
    <property type="entry name" value="DNA/RNA polymerases"/>
    <property type="match status" value="1"/>
</dbReference>
<protein>
    <recommendedName>
        <fullName evidence="1">Reverse transcriptase/retrotransposon-derived protein RNase H-like domain-containing protein</fullName>
    </recommendedName>
</protein>
<dbReference type="InterPro" id="IPR043502">
    <property type="entry name" value="DNA/RNA_pol_sf"/>
</dbReference>